<dbReference type="SUPFAM" id="SSF49785">
    <property type="entry name" value="Galactose-binding domain-like"/>
    <property type="match status" value="1"/>
</dbReference>
<evidence type="ECO:0000259" key="1">
    <source>
        <dbReference type="PROSITE" id="PS50022"/>
    </source>
</evidence>
<dbReference type="PANTHER" id="PTHR12631:SF10">
    <property type="entry name" value="BETA-XYLOSIDASE-LIKE PROTEIN-RELATED"/>
    <property type="match status" value="1"/>
</dbReference>
<evidence type="ECO:0000313" key="3">
    <source>
        <dbReference type="Proteomes" id="UP001243717"/>
    </source>
</evidence>
<reference evidence="2 3" key="1">
    <citation type="submission" date="2023-04" db="EMBL/GenBank/DDBJ databases">
        <title>A novel bacteria isolated from coastal sediment.</title>
        <authorList>
            <person name="Liu X.-J."/>
            <person name="Du Z.-J."/>
        </authorList>
    </citation>
    <scope>NUCLEOTIDE SEQUENCE [LARGE SCALE GENOMIC DNA]</scope>
    <source>
        <strain evidence="2 3">SDUM461004</strain>
    </source>
</reference>
<dbReference type="InterPro" id="IPR017853">
    <property type="entry name" value="GH"/>
</dbReference>
<dbReference type="RefSeq" id="WP_308986159.1">
    <property type="nucleotide sequence ID" value="NZ_JARXIC010000030.1"/>
</dbReference>
<dbReference type="InterPro" id="IPR051923">
    <property type="entry name" value="Glycosyl_Hydrolase_39"/>
</dbReference>
<feature type="domain" description="F5/8 type C" evidence="1">
    <location>
        <begin position="11"/>
        <end position="174"/>
    </location>
</feature>
<dbReference type="InterPro" id="IPR024655">
    <property type="entry name" value="Asl1_glyco_hydro_catalytic"/>
</dbReference>
<dbReference type="Gene3D" id="2.60.40.10">
    <property type="entry name" value="Immunoglobulins"/>
    <property type="match status" value="1"/>
</dbReference>
<proteinExistence type="predicted"/>
<sequence length="782" mass="88093">MRQPFNSEHLVLKNAVVIDGRVVVSERPLASKAFNARLEVVRDASFRKLFDGDYTSYWSPKSERGSIELDLGQNEEISAIEWDGYTYGESFPSEFSIYFRRNSNDNYKLAPAGILSGPSGSQVFSEANIVQNIDSHEVRLEFSKSINARFVKFVINKSSDGHPPRMTRLEVLGVPGEALGYVMATFAPATVEKWHEIRVVGENITGLSLRTRTSPETPWSEWQLLTSEDLSFLNTSRVSAIQVSARIENNRSGLGSLDMIEVDIDGMVMGAPHPTIPLDGSHVSSENPVLLWRSGVNAEYITNAVYEVQISLSPDFEESLRTDFYGVKGTELKLVNLNVAVGDTVFWRVRSASELEQGEAVWSEVSSFRISEVPRPIFNESRFGMNMGLDVRPWGKEMADEAGFSWSRLDFPWYKLQQSADHWNWSRSDKEVQVARDLEISILGILGYTPNFLSQQPDQRNARSYPPVHLEDWVAYITQVVTRYGTDVAVWEIWNEQNHRAFFSGTPQEFAHLLKAAYITIKNISPDALVTYGGHAGFSSRYLDSVVQEVGEQYFDIINWHCYPGMPDSEYFKKYLKLTGDYRAKLNGDKPIWLTEIGVSRSKKGDPPPQEIARRLVAHMAASSQLDSDGTPLIDKLFHFQFVEGHGYGSIQRYAMLIDYADPMTKPTVLPEFHAFAHALEIFDNATWLASSDLGGIVTHRFALSDMKAFTQVTVLWRSDGINHPVAFDVSADTPVELRNAFGEVVRTENKVHFLSNDNLYYVLSQGSLQISPVVEGIVHDK</sequence>
<dbReference type="InterPro" id="IPR008979">
    <property type="entry name" value="Galactose-bd-like_sf"/>
</dbReference>
<dbReference type="InterPro" id="IPR000421">
    <property type="entry name" value="FA58C"/>
</dbReference>
<protein>
    <submittedName>
        <fullName evidence="2">Discoidin domain-containing protein</fullName>
    </submittedName>
</protein>
<accession>A0ABU1AND3</accession>
<comment type="caution">
    <text evidence="2">The sequence shown here is derived from an EMBL/GenBank/DDBJ whole genome shotgun (WGS) entry which is preliminary data.</text>
</comment>
<dbReference type="Pfam" id="PF00754">
    <property type="entry name" value="F5_F8_type_C"/>
    <property type="match status" value="1"/>
</dbReference>
<keyword evidence="3" id="KW-1185">Reference proteome</keyword>
<dbReference type="Pfam" id="PF11790">
    <property type="entry name" value="Glyco_hydro_cc"/>
    <property type="match status" value="1"/>
</dbReference>
<dbReference type="Gene3D" id="3.20.20.80">
    <property type="entry name" value="Glycosidases"/>
    <property type="match status" value="1"/>
</dbReference>
<dbReference type="SUPFAM" id="SSF51445">
    <property type="entry name" value="(Trans)glycosidases"/>
    <property type="match status" value="1"/>
</dbReference>
<dbReference type="PANTHER" id="PTHR12631">
    <property type="entry name" value="ALPHA-L-IDURONIDASE"/>
    <property type="match status" value="1"/>
</dbReference>
<dbReference type="PROSITE" id="PS50022">
    <property type="entry name" value="FA58C_3"/>
    <property type="match status" value="1"/>
</dbReference>
<gene>
    <name evidence="2" type="ORF">QEH59_14835</name>
</gene>
<organism evidence="2 3">
    <name type="scientific">Thalassobacterium sedimentorum</name>
    <dbReference type="NCBI Taxonomy" id="3041258"/>
    <lineage>
        <taxon>Bacteria</taxon>
        <taxon>Pseudomonadati</taxon>
        <taxon>Verrucomicrobiota</taxon>
        <taxon>Opitutia</taxon>
        <taxon>Puniceicoccales</taxon>
        <taxon>Coraliomargaritaceae</taxon>
        <taxon>Thalassobacterium</taxon>
    </lineage>
</organism>
<dbReference type="EMBL" id="JARXIC010000030">
    <property type="protein sequence ID" value="MDQ8195708.1"/>
    <property type="molecule type" value="Genomic_DNA"/>
</dbReference>
<dbReference type="Proteomes" id="UP001243717">
    <property type="component" value="Unassembled WGS sequence"/>
</dbReference>
<dbReference type="InterPro" id="IPR013783">
    <property type="entry name" value="Ig-like_fold"/>
</dbReference>
<evidence type="ECO:0000313" key="2">
    <source>
        <dbReference type="EMBL" id="MDQ8195708.1"/>
    </source>
</evidence>
<name>A0ABU1AND3_9BACT</name>
<dbReference type="Gene3D" id="2.60.120.260">
    <property type="entry name" value="Galactose-binding domain-like"/>
    <property type="match status" value="1"/>
</dbReference>